<dbReference type="PANTHER" id="PTHR43845">
    <property type="entry name" value="BLR5969 PROTEIN"/>
    <property type="match status" value="1"/>
</dbReference>
<dbReference type="HOGENOM" id="CLU_035301_1_3_7"/>
<dbReference type="Gene3D" id="3.30.300.30">
    <property type="match status" value="1"/>
</dbReference>
<dbReference type="OrthoDB" id="5484550at2"/>
<dbReference type="Proteomes" id="UP000006055">
    <property type="component" value="Chromosome"/>
</dbReference>
<dbReference type="RefSeq" id="WP_014812712.1">
    <property type="nucleotide sequence ID" value="NC_018025.1"/>
</dbReference>
<sequence>MHHVDRNSGILNSEETFSPQDRRAYQEHFLHEVVAHAYASGTPLKKAMDDRGLTPGEIRKLEDLQKLPITKKTDLAEAQKTNPPFGGYVTVPISQLVRIHQSPGPIYDPVGKVPDYWRWKSALHSVGFRPGDIVVNTFAYHLTPAGHMFEEGVSELGGAIIPTGVGNTETQVEIMRKLQVTGYIGTPSFLIAILKKAEEAGIDPRKELNLQIGFLLAEMLPESLRKRFADEYGLIGRQAYGTADVGCIAYECPQVSGMHIHHDVIVEICNPETGEVLAPGDPGEVVVTCRNKIYPLVRFGTGDLSSIVEEPCPCGRTSPRLSRILGRADQLTKVKGMFVHPSQVQKVIDSHPEIARARLLVERPKDQDVMTLEMELKGSAEEGLLAAVERTLREVAKLKGAAKIVPPGSLPEDLKLIEDVRKWD</sequence>
<dbReference type="PATRIC" id="fig|706587.4.peg.5654"/>
<proteinExistence type="predicted"/>
<feature type="domain" description="AMP-dependent synthetase/ligase" evidence="1">
    <location>
        <begin position="146"/>
        <end position="287"/>
    </location>
</feature>
<protein>
    <submittedName>
        <fullName evidence="2">Coenzyme F390 synthetase</fullName>
    </submittedName>
</protein>
<evidence type="ECO:0000313" key="3">
    <source>
        <dbReference type="Proteomes" id="UP000006055"/>
    </source>
</evidence>
<dbReference type="PANTHER" id="PTHR43845:SF1">
    <property type="entry name" value="BLR5969 PROTEIN"/>
    <property type="match status" value="1"/>
</dbReference>
<name>I4CDG6_DESTA</name>
<dbReference type="eggNOG" id="COG1541">
    <property type="taxonomic scope" value="Bacteria"/>
</dbReference>
<evidence type="ECO:0000259" key="1">
    <source>
        <dbReference type="Pfam" id="PF00501"/>
    </source>
</evidence>
<dbReference type="InterPro" id="IPR045851">
    <property type="entry name" value="AMP-bd_C_sf"/>
</dbReference>
<gene>
    <name evidence="2" type="ordered locus">Desti_4995</name>
</gene>
<dbReference type="AlphaFoldDB" id="I4CDG6"/>
<accession>I4CDG6</accession>
<dbReference type="EMBL" id="CP003360">
    <property type="protein sequence ID" value="AFM27607.1"/>
    <property type="molecule type" value="Genomic_DNA"/>
</dbReference>
<dbReference type="STRING" id="706587.Desti_4995"/>
<dbReference type="KEGG" id="dti:Desti_4995"/>
<dbReference type="InterPro" id="IPR042099">
    <property type="entry name" value="ANL_N_sf"/>
</dbReference>
<reference evidence="3" key="1">
    <citation type="submission" date="2012-06" db="EMBL/GenBank/DDBJ databases">
        <title>Complete sequence of chromosome of Desulfomonile tiedjei DSM 6799.</title>
        <authorList>
            <person name="Lucas S."/>
            <person name="Copeland A."/>
            <person name="Lapidus A."/>
            <person name="Glavina del Rio T."/>
            <person name="Dalin E."/>
            <person name="Tice H."/>
            <person name="Bruce D."/>
            <person name="Goodwin L."/>
            <person name="Pitluck S."/>
            <person name="Peters L."/>
            <person name="Ovchinnikova G."/>
            <person name="Zeytun A."/>
            <person name="Lu M."/>
            <person name="Kyrpides N."/>
            <person name="Mavromatis K."/>
            <person name="Ivanova N."/>
            <person name="Brettin T."/>
            <person name="Detter J.C."/>
            <person name="Han C."/>
            <person name="Larimer F."/>
            <person name="Land M."/>
            <person name="Hauser L."/>
            <person name="Markowitz V."/>
            <person name="Cheng J.-F."/>
            <person name="Hugenholtz P."/>
            <person name="Woyke T."/>
            <person name="Wu D."/>
            <person name="Spring S."/>
            <person name="Schroeder M."/>
            <person name="Brambilla E."/>
            <person name="Klenk H.-P."/>
            <person name="Eisen J.A."/>
        </authorList>
    </citation>
    <scope>NUCLEOTIDE SEQUENCE [LARGE SCALE GENOMIC DNA]</scope>
    <source>
        <strain evidence="3">ATCC 49306 / DSM 6799 / DCB-1</strain>
    </source>
</reference>
<evidence type="ECO:0000313" key="2">
    <source>
        <dbReference type="EMBL" id="AFM27607.1"/>
    </source>
</evidence>
<keyword evidence="3" id="KW-1185">Reference proteome</keyword>
<organism evidence="2 3">
    <name type="scientific">Desulfomonile tiedjei (strain ATCC 49306 / DSM 6799 / DCB-1)</name>
    <dbReference type="NCBI Taxonomy" id="706587"/>
    <lineage>
        <taxon>Bacteria</taxon>
        <taxon>Pseudomonadati</taxon>
        <taxon>Thermodesulfobacteriota</taxon>
        <taxon>Desulfomonilia</taxon>
        <taxon>Desulfomonilales</taxon>
        <taxon>Desulfomonilaceae</taxon>
        <taxon>Desulfomonile</taxon>
    </lineage>
</organism>
<dbReference type="SUPFAM" id="SSF56801">
    <property type="entry name" value="Acetyl-CoA synthetase-like"/>
    <property type="match status" value="1"/>
</dbReference>
<dbReference type="Pfam" id="PF00501">
    <property type="entry name" value="AMP-binding"/>
    <property type="match status" value="1"/>
</dbReference>
<dbReference type="Gene3D" id="3.40.50.12780">
    <property type="entry name" value="N-terminal domain of ligase-like"/>
    <property type="match status" value="1"/>
</dbReference>
<dbReference type="InterPro" id="IPR000873">
    <property type="entry name" value="AMP-dep_synth/lig_dom"/>
</dbReference>